<dbReference type="EMBL" id="HBHP01013681">
    <property type="protein sequence ID" value="CAD9761203.1"/>
    <property type="molecule type" value="Transcribed_RNA"/>
</dbReference>
<evidence type="ECO:0000256" key="2">
    <source>
        <dbReference type="SAM" id="Phobius"/>
    </source>
</evidence>
<feature type="transmembrane region" description="Helical" evidence="2">
    <location>
        <begin position="156"/>
        <end position="181"/>
    </location>
</feature>
<dbReference type="AlphaFoldDB" id="A0A7S2TPT1"/>
<sequence length="216" mass="24145">MRAVARRLIGPRAPRQRWPSAAAPIRMAAPLWRRRSLFVPATSARSPAWQPIAGARLRMLSTGTKQVEPDNKQKEEEEKHSSSDHLRLLWRRYGWIGIGTYATIDVVTLGAFYVLVDNGVDVKALLDKIHLLELMEKCGMEPAVLDSKTSTLFTAWVLYTAVAPVRFALTFALTPLISRYLRIKQEKKDRLACGAAEKEQEEQQASSSSGAQKSGQ</sequence>
<dbReference type="Pfam" id="PF06916">
    <property type="entry name" value="FAM210A-B_dom"/>
    <property type="match status" value="1"/>
</dbReference>
<name>A0A7S2TPT1_9EUKA</name>
<feature type="compositionally biased region" description="Low complexity" evidence="1">
    <location>
        <begin position="203"/>
        <end position="216"/>
    </location>
</feature>
<keyword evidence="2" id="KW-0472">Membrane</keyword>
<dbReference type="PANTHER" id="PTHR21377:SF18">
    <property type="entry name" value="DUF1279 DOMAIN-CONTAINING PROTEIN"/>
    <property type="match status" value="1"/>
</dbReference>
<keyword evidence="2" id="KW-0812">Transmembrane</keyword>
<feature type="domain" description="DUF1279" evidence="3">
    <location>
        <begin position="86"/>
        <end position="176"/>
    </location>
</feature>
<proteinExistence type="predicted"/>
<evidence type="ECO:0000313" key="4">
    <source>
        <dbReference type="EMBL" id="CAD9761203.1"/>
    </source>
</evidence>
<gene>
    <name evidence="4" type="ORF">LSP00402_LOCUS8550</name>
</gene>
<reference evidence="4" key="1">
    <citation type="submission" date="2021-01" db="EMBL/GenBank/DDBJ databases">
        <authorList>
            <person name="Corre E."/>
            <person name="Pelletier E."/>
            <person name="Niang G."/>
            <person name="Scheremetjew M."/>
            <person name="Finn R."/>
            <person name="Kale V."/>
            <person name="Holt S."/>
            <person name="Cochrane G."/>
            <person name="Meng A."/>
            <person name="Brown T."/>
            <person name="Cohen L."/>
        </authorList>
    </citation>
    <scope>NUCLEOTIDE SEQUENCE</scope>
    <source>
        <strain evidence="4">CCMP622</strain>
    </source>
</reference>
<dbReference type="InterPro" id="IPR045866">
    <property type="entry name" value="FAM210A/B-like"/>
</dbReference>
<organism evidence="4">
    <name type="scientific">Lotharella oceanica</name>
    <dbReference type="NCBI Taxonomy" id="641309"/>
    <lineage>
        <taxon>Eukaryota</taxon>
        <taxon>Sar</taxon>
        <taxon>Rhizaria</taxon>
        <taxon>Cercozoa</taxon>
        <taxon>Chlorarachniophyceae</taxon>
        <taxon>Lotharella</taxon>
    </lineage>
</organism>
<dbReference type="PANTHER" id="PTHR21377">
    <property type="entry name" value="PROTEIN FAM210B, MITOCHONDRIAL"/>
    <property type="match status" value="1"/>
</dbReference>
<accession>A0A7S2TPT1</accession>
<feature type="transmembrane region" description="Helical" evidence="2">
    <location>
        <begin position="93"/>
        <end position="116"/>
    </location>
</feature>
<dbReference type="GO" id="GO:0005739">
    <property type="term" value="C:mitochondrion"/>
    <property type="evidence" value="ECO:0007669"/>
    <property type="project" value="TreeGrafter"/>
</dbReference>
<feature type="region of interest" description="Disordered" evidence="1">
    <location>
        <begin position="194"/>
        <end position="216"/>
    </location>
</feature>
<protein>
    <recommendedName>
        <fullName evidence="3">DUF1279 domain-containing protein</fullName>
    </recommendedName>
</protein>
<evidence type="ECO:0000259" key="3">
    <source>
        <dbReference type="Pfam" id="PF06916"/>
    </source>
</evidence>
<keyword evidence="2" id="KW-1133">Transmembrane helix</keyword>
<dbReference type="InterPro" id="IPR009688">
    <property type="entry name" value="FAM210A/B-like_dom"/>
</dbReference>
<evidence type="ECO:0000256" key="1">
    <source>
        <dbReference type="SAM" id="MobiDB-lite"/>
    </source>
</evidence>